<organism evidence="1 2">
    <name type="scientific">Catenulispora pinistramenti</name>
    <dbReference type="NCBI Taxonomy" id="2705254"/>
    <lineage>
        <taxon>Bacteria</taxon>
        <taxon>Bacillati</taxon>
        <taxon>Actinomycetota</taxon>
        <taxon>Actinomycetes</taxon>
        <taxon>Catenulisporales</taxon>
        <taxon>Catenulisporaceae</taxon>
        <taxon>Catenulispora</taxon>
    </lineage>
</organism>
<comment type="caution">
    <text evidence="1">The sequence shown here is derived from an EMBL/GenBank/DDBJ whole genome shotgun (WGS) entry which is preliminary data.</text>
</comment>
<evidence type="ECO:0000313" key="1">
    <source>
        <dbReference type="EMBL" id="MBS2547670.1"/>
    </source>
</evidence>
<dbReference type="EMBL" id="JAAFYZ010000032">
    <property type="protein sequence ID" value="MBS2547670.1"/>
    <property type="molecule type" value="Genomic_DNA"/>
</dbReference>
<proteinExistence type="predicted"/>
<evidence type="ECO:0000313" key="2">
    <source>
        <dbReference type="Proteomes" id="UP000730482"/>
    </source>
</evidence>
<protein>
    <submittedName>
        <fullName evidence="1">Uncharacterized protein</fullName>
    </submittedName>
</protein>
<keyword evidence="2" id="KW-1185">Reference proteome</keyword>
<gene>
    <name evidence="1" type="ORF">KGQ19_12385</name>
</gene>
<accession>A0ABS5KNR0</accession>
<reference evidence="1 2" key="1">
    <citation type="submission" date="2020-02" db="EMBL/GenBank/DDBJ databases">
        <title>Acidophilic actinobacteria isolated from forest soil.</title>
        <authorList>
            <person name="Golinska P."/>
        </authorList>
    </citation>
    <scope>NUCLEOTIDE SEQUENCE [LARGE SCALE GENOMIC DNA]</scope>
    <source>
        <strain evidence="1 2">NL8</strain>
    </source>
</reference>
<sequence length="220" mass="23726">MSEPTAPTAADVRTAADVLKAAIDAHLAAVEGRSDESDPAVRAAFLAMAAAAEAYDDSLYDTYNEVTPFEIPSQYPEVAADPDNPEAISVLIRRDYQIEHPGRLLGAARALAAGAVDPEVDINTVAGSLAALFDVFDPDEIHNRSDELGLLPADGTTWVLAADPETIGDEQWFDDPFSDTDPERTVCRFDVIGDEEEDDEYFDTFAEDGSEDEIDGIEVV</sequence>
<name>A0ABS5KNR0_9ACTN</name>
<dbReference type="RefSeq" id="WP_212009250.1">
    <property type="nucleotide sequence ID" value="NZ_JAAFYZ010000032.1"/>
</dbReference>
<dbReference type="Proteomes" id="UP000730482">
    <property type="component" value="Unassembled WGS sequence"/>
</dbReference>